<dbReference type="HAMAP" id="MF_00651">
    <property type="entry name" value="Nuclease_YqgF"/>
    <property type="match status" value="1"/>
</dbReference>
<dbReference type="Pfam" id="PF03652">
    <property type="entry name" value="RuvX"/>
    <property type="match status" value="1"/>
</dbReference>
<dbReference type="CDD" id="cd16964">
    <property type="entry name" value="YqgF"/>
    <property type="match status" value="1"/>
</dbReference>
<evidence type="ECO:0000256" key="1">
    <source>
        <dbReference type="ARBA" id="ARBA00022490"/>
    </source>
</evidence>
<dbReference type="SMART" id="SM00732">
    <property type="entry name" value="YqgFc"/>
    <property type="match status" value="1"/>
</dbReference>
<dbReference type="NCBIfam" id="TIGR00250">
    <property type="entry name" value="RNAse_H_YqgF"/>
    <property type="match status" value="1"/>
</dbReference>
<organism evidence="7 8">
    <name type="scientific">Jiangella anatolica</name>
    <dbReference type="NCBI Taxonomy" id="2670374"/>
    <lineage>
        <taxon>Bacteria</taxon>
        <taxon>Bacillati</taxon>
        <taxon>Actinomycetota</taxon>
        <taxon>Actinomycetes</taxon>
        <taxon>Jiangellales</taxon>
        <taxon>Jiangellaceae</taxon>
        <taxon>Jiangella</taxon>
    </lineage>
</organism>
<dbReference type="AlphaFoldDB" id="A0A2W2B9V7"/>
<keyword evidence="8" id="KW-1185">Reference proteome</keyword>
<evidence type="ECO:0000256" key="5">
    <source>
        <dbReference type="HAMAP-Rule" id="MF_00651"/>
    </source>
</evidence>
<dbReference type="Gene3D" id="3.30.420.140">
    <property type="entry name" value="YqgF/RNase H-like domain"/>
    <property type="match status" value="1"/>
</dbReference>
<dbReference type="GO" id="GO:0004518">
    <property type="term" value="F:nuclease activity"/>
    <property type="evidence" value="ECO:0007669"/>
    <property type="project" value="UniProtKB-KW"/>
</dbReference>
<feature type="domain" description="YqgF/RNase H-like" evidence="6">
    <location>
        <begin position="4"/>
        <end position="103"/>
    </location>
</feature>
<dbReference type="EC" id="3.1.-.-" evidence="5"/>
<evidence type="ECO:0000256" key="3">
    <source>
        <dbReference type="ARBA" id="ARBA00022722"/>
    </source>
</evidence>
<evidence type="ECO:0000256" key="4">
    <source>
        <dbReference type="ARBA" id="ARBA00022801"/>
    </source>
</evidence>
<keyword evidence="4 5" id="KW-0378">Hydrolase</keyword>
<dbReference type="GO" id="GO:0000967">
    <property type="term" value="P:rRNA 5'-end processing"/>
    <property type="evidence" value="ECO:0007669"/>
    <property type="project" value="UniProtKB-UniRule"/>
</dbReference>
<evidence type="ECO:0000256" key="2">
    <source>
        <dbReference type="ARBA" id="ARBA00022517"/>
    </source>
</evidence>
<dbReference type="InterPro" id="IPR005227">
    <property type="entry name" value="YqgF"/>
</dbReference>
<reference evidence="7 8" key="1">
    <citation type="submission" date="2018-01" db="EMBL/GenBank/DDBJ databases">
        <title>Draft genome sequence of Jiangella sp. GTF31.</title>
        <authorList>
            <person name="Sahin N."/>
            <person name="Ay H."/>
            <person name="Saygin H."/>
        </authorList>
    </citation>
    <scope>NUCLEOTIDE SEQUENCE [LARGE SCALE GENOMIC DNA]</scope>
    <source>
        <strain evidence="7 8">GTF31</strain>
    </source>
</reference>
<evidence type="ECO:0000259" key="6">
    <source>
        <dbReference type="SMART" id="SM00732"/>
    </source>
</evidence>
<dbReference type="GO" id="GO:0005829">
    <property type="term" value="C:cytosol"/>
    <property type="evidence" value="ECO:0007669"/>
    <property type="project" value="TreeGrafter"/>
</dbReference>
<dbReference type="Proteomes" id="UP000248764">
    <property type="component" value="Unassembled WGS sequence"/>
</dbReference>
<sequence>MRRGVRLGVDVGTVRIGVASCDRDGLIATPVETVRRGKGDLRRIRELALEYDAIEIVLGLPRSLDGKEHAAAAHARAFGTDLARFVTPCPVRLVDERLSTTVAARGMRASGVSARAGRAAVDQAAAMVILQDALDAERRAGEPPGEVLTVTNE</sequence>
<dbReference type="PANTHER" id="PTHR33317:SF4">
    <property type="entry name" value="POLYNUCLEOTIDYL TRANSFERASE, RIBONUCLEASE H-LIKE SUPERFAMILY PROTEIN"/>
    <property type="match status" value="1"/>
</dbReference>
<evidence type="ECO:0000313" key="8">
    <source>
        <dbReference type="Proteomes" id="UP000248764"/>
    </source>
</evidence>
<comment type="caution">
    <text evidence="7">The sequence shown here is derived from an EMBL/GenBank/DDBJ whole genome shotgun (WGS) entry which is preliminary data.</text>
</comment>
<keyword evidence="2 5" id="KW-0690">Ribosome biogenesis</keyword>
<comment type="subcellular location">
    <subcellularLocation>
        <location evidence="5">Cytoplasm</location>
    </subcellularLocation>
</comment>
<keyword evidence="1 5" id="KW-0963">Cytoplasm</keyword>
<dbReference type="InterPro" id="IPR012337">
    <property type="entry name" value="RNaseH-like_sf"/>
</dbReference>
<accession>A0A2W2B9V7</accession>
<name>A0A2W2B9V7_9ACTN</name>
<proteinExistence type="inferred from homology"/>
<dbReference type="SUPFAM" id="SSF53098">
    <property type="entry name" value="Ribonuclease H-like"/>
    <property type="match status" value="1"/>
</dbReference>
<dbReference type="InterPro" id="IPR006641">
    <property type="entry name" value="YqgF/RNaseH-like_dom"/>
</dbReference>
<evidence type="ECO:0000313" key="7">
    <source>
        <dbReference type="EMBL" id="PZF82902.1"/>
    </source>
</evidence>
<dbReference type="GO" id="GO:0016788">
    <property type="term" value="F:hydrolase activity, acting on ester bonds"/>
    <property type="evidence" value="ECO:0007669"/>
    <property type="project" value="UniProtKB-UniRule"/>
</dbReference>
<dbReference type="InterPro" id="IPR037027">
    <property type="entry name" value="YqgF/RNaseH-like_dom_sf"/>
</dbReference>
<gene>
    <name evidence="7" type="ORF">C1I92_14675</name>
</gene>
<comment type="similarity">
    <text evidence="5">Belongs to the YqgF HJR family.</text>
</comment>
<dbReference type="EMBL" id="POTW01000031">
    <property type="protein sequence ID" value="PZF82902.1"/>
    <property type="molecule type" value="Genomic_DNA"/>
</dbReference>
<dbReference type="PANTHER" id="PTHR33317">
    <property type="entry name" value="POLYNUCLEOTIDYL TRANSFERASE, RIBONUCLEASE H-LIKE SUPERFAMILY PROTEIN"/>
    <property type="match status" value="1"/>
</dbReference>
<comment type="function">
    <text evidence="5">Could be a nuclease involved in processing of the 5'-end of pre-16S rRNA.</text>
</comment>
<keyword evidence="3 5" id="KW-0540">Nuclease</keyword>
<dbReference type="RefSeq" id="WP_111255402.1">
    <property type="nucleotide sequence ID" value="NZ_POTW01000031.1"/>
</dbReference>
<protein>
    <recommendedName>
        <fullName evidence="5">Putative pre-16S rRNA nuclease</fullName>
        <ecNumber evidence="5">3.1.-.-</ecNumber>
    </recommendedName>
</protein>